<evidence type="ECO:0000313" key="7">
    <source>
        <dbReference type="EMBL" id="MCG9026752.1"/>
    </source>
</evidence>
<reference evidence="7 8" key="1">
    <citation type="submission" date="2021-10" db="EMBL/GenBank/DDBJ databases">
        <title>Whole-genome sequencing analysis of Laribacter hongkongensis: virulence gene profiles, carbohydrate-active enzyme prediction, and antimicrobial resistance characterization.</title>
        <authorList>
            <person name="Yuan P."/>
            <person name="Zhan Y."/>
            <person name="Chen D."/>
        </authorList>
    </citation>
    <scope>NUCLEOTIDE SEQUENCE [LARGE SCALE GENOMIC DNA]</scope>
    <source>
        <strain evidence="7 8">W67</strain>
    </source>
</reference>
<accession>A0ABD4STJ6</accession>
<dbReference type="InterPro" id="IPR013762">
    <property type="entry name" value="Integrase-like_cat_sf"/>
</dbReference>
<keyword evidence="3" id="KW-0238">DNA-binding</keyword>
<gene>
    <name evidence="7" type="ORF">LH440_12730</name>
</gene>
<evidence type="ECO:0000256" key="3">
    <source>
        <dbReference type="ARBA" id="ARBA00023125"/>
    </source>
</evidence>
<dbReference type="GO" id="GO:0015074">
    <property type="term" value="P:DNA integration"/>
    <property type="evidence" value="ECO:0007669"/>
    <property type="project" value="UniProtKB-KW"/>
</dbReference>
<dbReference type="InterPro" id="IPR010998">
    <property type="entry name" value="Integrase_recombinase_N"/>
</dbReference>
<feature type="domain" description="Tyr recombinase" evidence="6">
    <location>
        <begin position="197"/>
        <end position="343"/>
    </location>
</feature>
<feature type="region of interest" description="Disordered" evidence="5">
    <location>
        <begin position="168"/>
        <end position="189"/>
    </location>
</feature>
<dbReference type="Gene3D" id="1.10.443.10">
    <property type="entry name" value="Intergrase catalytic core"/>
    <property type="match status" value="1"/>
</dbReference>
<dbReference type="GO" id="GO:0006310">
    <property type="term" value="P:DNA recombination"/>
    <property type="evidence" value="ECO:0007669"/>
    <property type="project" value="UniProtKB-KW"/>
</dbReference>
<dbReference type="SUPFAM" id="SSF56349">
    <property type="entry name" value="DNA breaking-rejoining enzymes"/>
    <property type="match status" value="1"/>
</dbReference>
<dbReference type="Gene3D" id="1.10.150.130">
    <property type="match status" value="1"/>
</dbReference>
<comment type="similarity">
    <text evidence="1">Belongs to the 'phage' integrase family.</text>
</comment>
<evidence type="ECO:0000256" key="2">
    <source>
        <dbReference type="ARBA" id="ARBA00022908"/>
    </source>
</evidence>
<evidence type="ECO:0000256" key="1">
    <source>
        <dbReference type="ARBA" id="ARBA00008857"/>
    </source>
</evidence>
<evidence type="ECO:0000313" key="8">
    <source>
        <dbReference type="Proteomes" id="UP001200247"/>
    </source>
</evidence>
<dbReference type="RefSeq" id="WP_239894329.1">
    <property type="nucleotide sequence ID" value="NZ_JAJAXJ010000003.1"/>
</dbReference>
<protein>
    <submittedName>
        <fullName evidence="7">Tyrosine-type recombinase/integrase</fullName>
    </submittedName>
</protein>
<dbReference type="PANTHER" id="PTHR30629">
    <property type="entry name" value="PROPHAGE INTEGRASE"/>
    <property type="match status" value="1"/>
</dbReference>
<sequence>MKHGAYYYVTPGNKWIRLSKDLDEAKRKWVELEAPCRLASQGMAAIFNRYSVEVLAYKQVKTRSLQVPQLRLLEAAFGELRPDEVRPFHVAQYLDYRASQGAPVAGNREKQLLSHVFTMAMRWGIIDSNPCVGVTRNREKPRDRYVSDEELLAFIHFARNLKHGMLHQRKEENGEASQPRPTDKNYTKPLASGQTVSAVLDIAFHAAQRRQDVLTLTLDDITNDGLVFRQKKTRDSAPVTVVVSWGPGLRSAVDYALSLPRKEGGRFLFDCREKGRLSGHPYTDDGFSSLFQRIMRAWGQLGHERFTVHDLRAKGATDLLDQGIDAKETTGHASDSILRRVYDRRRVRKGTSVR</sequence>
<dbReference type="InterPro" id="IPR050808">
    <property type="entry name" value="Phage_Integrase"/>
</dbReference>
<name>A0ABD4STJ6_9NEIS</name>
<proteinExistence type="inferred from homology"/>
<dbReference type="AlphaFoldDB" id="A0ABD4STJ6"/>
<organism evidence="7 8">
    <name type="scientific">Laribacter hongkongensis</name>
    <dbReference type="NCBI Taxonomy" id="168471"/>
    <lineage>
        <taxon>Bacteria</taxon>
        <taxon>Pseudomonadati</taxon>
        <taxon>Pseudomonadota</taxon>
        <taxon>Betaproteobacteria</taxon>
        <taxon>Neisseriales</taxon>
        <taxon>Aquaspirillaceae</taxon>
        <taxon>Laribacter</taxon>
    </lineage>
</organism>
<keyword evidence="2" id="KW-0229">DNA integration</keyword>
<dbReference type="Pfam" id="PF00589">
    <property type="entry name" value="Phage_integrase"/>
    <property type="match status" value="1"/>
</dbReference>
<evidence type="ECO:0000256" key="4">
    <source>
        <dbReference type="ARBA" id="ARBA00023172"/>
    </source>
</evidence>
<evidence type="ECO:0000256" key="5">
    <source>
        <dbReference type="SAM" id="MobiDB-lite"/>
    </source>
</evidence>
<dbReference type="GO" id="GO:0003677">
    <property type="term" value="F:DNA binding"/>
    <property type="evidence" value="ECO:0007669"/>
    <property type="project" value="UniProtKB-KW"/>
</dbReference>
<dbReference type="Proteomes" id="UP001200247">
    <property type="component" value="Unassembled WGS sequence"/>
</dbReference>
<dbReference type="PANTHER" id="PTHR30629:SF2">
    <property type="entry name" value="PROPHAGE INTEGRASE INTS-RELATED"/>
    <property type="match status" value="1"/>
</dbReference>
<keyword evidence="4" id="KW-0233">DNA recombination</keyword>
<dbReference type="InterPro" id="IPR011010">
    <property type="entry name" value="DNA_brk_join_enz"/>
</dbReference>
<comment type="caution">
    <text evidence="7">The sequence shown here is derived from an EMBL/GenBank/DDBJ whole genome shotgun (WGS) entry which is preliminary data.</text>
</comment>
<dbReference type="InterPro" id="IPR002104">
    <property type="entry name" value="Integrase_catalytic"/>
</dbReference>
<evidence type="ECO:0000259" key="6">
    <source>
        <dbReference type="Pfam" id="PF00589"/>
    </source>
</evidence>
<dbReference type="EMBL" id="JAJAXM010000025">
    <property type="protein sequence ID" value="MCG9026752.1"/>
    <property type="molecule type" value="Genomic_DNA"/>
</dbReference>